<sequence>MDNKRLQLIILILLAILAFAFRIYHLDAPSISDDEAHKIQAARMYRHCDFSFNLEHPMLMKSLITITLIIAEKWNSTIGSNHPSLSISYETITRFPNVLFGALTTIVLYLLALELFDRKIALLTAALWATGLNAMAVNRIAKEDTLLVFFTWLGFYFFCKAKFLGPVETPQRVRLYILSGVSFGLMLASKYFPHYFGLNWLYHYTRKHEPQRNYRLGNDVIGKLFAGLIIAFIIANPALFLPSSIHYLFFYTSGETVVHHGYEMMKNLYYNNFWKLENPTPAYFYLLFMAVKIPPVLLLFFIAGLYIIIKGPKNDGYYFLKFMLILWIIPYSLVASKWLRYTLSLMPMIYMTAAIAIIKFYDMIKNSTWRQFPGAKIAPLLIVLLVLSFAWNAFANSPYYMLYVNIFGGGNAYRAYYFPHDEIYDTGIRESVEFIATKAPPNSTIASDAPDAVAFYIHHFQRNDLKIAELSNPSFISLWNSADSNTIYVIDQRGRRYFSNAKQRELVQKTSQPIKIMKIDGVTTSLIYIK</sequence>
<evidence type="ECO:0000259" key="9">
    <source>
        <dbReference type="Pfam" id="PF02366"/>
    </source>
</evidence>
<feature type="transmembrane region" description="Helical" evidence="8">
    <location>
        <begin position="220"/>
        <end position="238"/>
    </location>
</feature>
<evidence type="ECO:0000256" key="3">
    <source>
        <dbReference type="ARBA" id="ARBA00022676"/>
    </source>
</evidence>
<keyword evidence="7 8" id="KW-0472">Membrane</keyword>
<name>A0A1F5VVW9_9BACT</name>
<comment type="caution">
    <text evidence="10">The sequence shown here is derived from an EMBL/GenBank/DDBJ whole genome shotgun (WGS) entry which is preliminary data.</text>
</comment>
<feature type="transmembrane region" description="Helical" evidence="8">
    <location>
        <begin position="175"/>
        <end position="192"/>
    </location>
</feature>
<organism evidence="10 11">
    <name type="scientific">Candidatus Fischerbacteria bacterium RBG_13_37_8</name>
    <dbReference type="NCBI Taxonomy" id="1817863"/>
    <lineage>
        <taxon>Bacteria</taxon>
        <taxon>Candidatus Fischeribacteriota</taxon>
    </lineage>
</organism>
<dbReference type="PANTHER" id="PTHR33908:SF11">
    <property type="entry name" value="MEMBRANE PROTEIN"/>
    <property type="match status" value="1"/>
</dbReference>
<dbReference type="InterPro" id="IPR050297">
    <property type="entry name" value="LipidA_mod_glycosyltrf_83"/>
</dbReference>
<evidence type="ECO:0000313" key="11">
    <source>
        <dbReference type="Proteomes" id="UP000178943"/>
    </source>
</evidence>
<dbReference type="EMBL" id="MFGW01000053">
    <property type="protein sequence ID" value="OGF67417.1"/>
    <property type="molecule type" value="Genomic_DNA"/>
</dbReference>
<keyword evidence="6 8" id="KW-1133">Transmembrane helix</keyword>
<dbReference type="GO" id="GO:0009103">
    <property type="term" value="P:lipopolysaccharide biosynthetic process"/>
    <property type="evidence" value="ECO:0007669"/>
    <property type="project" value="UniProtKB-ARBA"/>
</dbReference>
<dbReference type="GO" id="GO:0000030">
    <property type="term" value="F:mannosyltransferase activity"/>
    <property type="evidence" value="ECO:0007669"/>
    <property type="project" value="InterPro"/>
</dbReference>
<comment type="subcellular location">
    <subcellularLocation>
        <location evidence="1">Cell membrane</location>
        <topology evidence="1">Multi-pass membrane protein</topology>
    </subcellularLocation>
</comment>
<evidence type="ECO:0000256" key="5">
    <source>
        <dbReference type="ARBA" id="ARBA00022692"/>
    </source>
</evidence>
<dbReference type="GO" id="GO:0006493">
    <property type="term" value="P:protein O-linked glycosylation"/>
    <property type="evidence" value="ECO:0007669"/>
    <property type="project" value="InterPro"/>
</dbReference>
<feature type="transmembrane region" description="Helical" evidence="8">
    <location>
        <begin position="373"/>
        <end position="394"/>
    </location>
</feature>
<reference evidence="10 11" key="1">
    <citation type="journal article" date="2016" name="Nat. Commun.">
        <title>Thousands of microbial genomes shed light on interconnected biogeochemical processes in an aquifer system.</title>
        <authorList>
            <person name="Anantharaman K."/>
            <person name="Brown C.T."/>
            <person name="Hug L.A."/>
            <person name="Sharon I."/>
            <person name="Castelle C.J."/>
            <person name="Probst A.J."/>
            <person name="Thomas B.C."/>
            <person name="Singh A."/>
            <person name="Wilkins M.J."/>
            <person name="Karaoz U."/>
            <person name="Brodie E.L."/>
            <person name="Williams K.H."/>
            <person name="Hubbard S.S."/>
            <person name="Banfield J.F."/>
        </authorList>
    </citation>
    <scope>NUCLEOTIDE SEQUENCE [LARGE SCALE GENOMIC DNA]</scope>
</reference>
<dbReference type="GO" id="GO:0005886">
    <property type="term" value="C:plasma membrane"/>
    <property type="evidence" value="ECO:0007669"/>
    <property type="project" value="UniProtKB-SubCell"/>
</dbReference>
<feature type="transmembrane region" description="Helical" evidence="8">
    <location>
        <begin position="95"/>
        <end position="113"/>
    </location>
</feature>
<evidence type="ECO:0000256" key="8">
    <source>
        <dbReference type="SAM" id="Phobius"/>
    </source>
</evidence>
<feature type="transmembrane region" description="Helical" evidence="8">
    <location>
        <begin position="316"/>
        <end position="335"/>
    </location>
</feature>
<dbReference type="GO" id="GO:0016763">
    <property type="term" value="F:pentosyltransferase activity"/>
    <property type="evidence" value="ECO:0007669"/>
    <property type="project" value="TreeGrafter"/>
</dbReference>
<feature type="transmembrane region" description="Helical" evidence="8">
    <location>
        <begin position="341"/>
        <end position="361"/>
    </location>
</feature>
<keyword evidence="2" id="KW-1003">Cell membrane</keyword>
<keyword evidence="5 8" id="KW-0812">Transmembrane</keyword>
<evidence type="ECO:0000256" key="6">
    <source>
        <dbReference type="ARBA" id="ARBA00022989"/>
    </source>
</evidence>
<feature type="transmembrane region" description="Helical" evidence="8">
    <location>
        <begin position="282"/>
        <end position="309"/>
    </location>
</feature>
<evidence type="ECO:0000256" key="7">
    <source>
        <dbReference type="ARBA" id="ARBA00023136"/>
    </source>
</evidence>
<dbReference type="InterPro" id="IPR003342">
    <property type="entry name" value="ArnT-like_N"/>
</dbReference>
<dbReference type="PANTHER" id="PTHR33908">
    <property type="entry name" value="MANNOSYLTRANSFERASE YKCB-RELATED"/>
    <property type="match status" value="1"/>
</dbReference>
<evidence type="ECO:0000256" key="2">
    <source>
        <dbReference type="ARBA" id="ARBA00022475"/>
    </source>
</evidence>
<evidence type="ECO:0000256" key="4">
    <source>
        <dbReference type="ARBA" id="ARBA00022679"/>
    </source>
</evidence>
<proteinExistence type="predicted"/>
<keyword evidence="3" id="KW-0328">Glycosyltransferase</keyword>
<accession>A0A1F5VVW9</accession>
<dbReference type="AlphaFoldDB" id="A0A1F5VVW9"/>
<feature type="domain" description="ArnT-like N-terminal" evidence="9">
    <location>
        <begin position="13"/>
        <end position="245"/>
    </location>
</feature>
<dbReference type="Pfam" id="PF02366">
    <property type="entry name" value="PMT"/>
    <property type="match status" value="1"/>
</dbReference>
<protein>
    <recommendedName>
        <fullName evidence="9">ArnT-like N-terminal domain-containing protein</fullName>
    </recommendedName>
</protein>
<dbReference type="Proteomes" id="UP000178943">
    <property type="component" value="Unassembled WGS sequence"/>
</dbReference>
<dbReference type="STRING" id="1817863.A2Y62_15775"/>
<keyword evidence="4" id="KW-0808">Transferase</keyword>
<gene>
    <name evidence="10" type="ORF">A2Y62_15775</name>
</gene>
<evidence type="ECO:0000256" key="1">
    <source>
        <dbReference type="ARBA" id="ARBA00004651"/>
    </source>
</evidence>
<feature type="transmembrane region" description="Helical" evidence="8">
    <location>
        <begin position="146"/>
        <end position="163"/>
    </location>
</feature>
<evidence type="ECO:0000313" key="10">
    <source>
        <dbReference type="EMBL" id="OGF67417.1"/>
    </source>
</evidence>